<dbReference type="PANTHER" id="PTHR34846:SF11">
    <property type="entry name" value="4-CARBOXYMUCONOLACTONE DECARBOXYLASE FAMILY PROTEIN (AFU_ORTHOLOGUE AFUA_6G11590)"/>
    <property type="match status" value="1"/>
</dbReference>
<evidence type="ECO:0000313" key="3">
    <source>
        <dbReference type="Proteomes" id="UP000292445"/>
    </source>
</evidence>
<dbReference type="SUPFAM" id="SSF69118">
    <property type="entry name" value="AhpD-like"/>
    <property type="match status" value="1"/>
</dbReference>
<comment type="caution">
    <text evidence="2">The sequence shown here is derived from an EMBL/GenBank/DDBJ whole genome shotgun (WGS) entry which is preliminary data.</text>
</comment>
<dbReference type="EMBL" id="SGXC01000001">
    <property type="protein sequence ID" value="RZS84400.1"/>
    <property type="molecule type" value="Genomic_DNA"/>
</dbReference>
<dbReference type="Proteomes" id="UP000292445">
    <property type="component" value="Unassembled WGS sequence"/>
</dbReference>
<dbReference type="Gene3D" id="1.20.1290.10">
    <property type="entry name" value="AhpD-like"/>
    <property type="match status" value="1"/>
</dbReference>
<organism evidence="2 3">
    <name type="scientific">Pigmentiphaga kullae</name>
    <dbReference type="NCBI Taxonomy" id="151784"/>
    <lineage>
        <taxon>Bacteria</taxon>
        <taxon>Pseudomonadati</taxon>
        <taxon>Pseudomonadota</taxon>
        <taxon>Betaproteobacteria</taxon>
        <taxon>Burkholderiales</taxon>
        <taxon>Alcaligenaceae</taxon>
        <taxon>Pigmentiphaga</taxon>
    </lineage>
</organism>
<keyword evidence="3" id="KW-1185">Reference proteome</keyword>
<gene>
    <name evidence="2" type="ORF">EV675_0417</name>
</gene>
<dbReference type="InterPro" id="IPR029032">
    <property type="entry name" value="AhpD-like"/>
</dbReference>
<dbReference type="AlphaFoldDB" id="A0A4Q7NIS3"/>
<dbReference type="PANTHER" id="PTHR34846">
    <property type="entry name" value="4-CARBOXYMUCONOLACTONE DECARBOXYLASE FAMILY PROTEIN (AFU_ORTHOLOGUE AFUA_6G11590)"/>
    <property type="match status" value="1"/>
</dbReference>
<feature type="region of interest" description="Disordered" evidence="1">
    <location>
        <begin position="1"/>
        <end position="21"/>
    </location>
</feature>
<proteinExistence type="predicted"/>
<accession>A0A4Q7NIS3</accession>
<name>A0A4Q7NIS3_9BURK</name>
<sequence length="202" mass="22296">MSDTNTAPLRFPPVPPAQRSDAQRQVVELYRQGWRAAMETADGSLGGPFDATLRAPELARRLAPVSDYFRQGTMLDDRLNEFAILIIARYWHCAFEWEIHCPRAIAAGLPRAVAQAVADGARPDGMRDDEAAVYDLLSELLARHAIGDPAFDAARRQLGESRLVDLVGVAGYYMLVAMMLKTANVEPAELHGDFPRLAVRHA</sequence>
<evidence type="ECO:0000256" key="1">
    <source>
        <dbReference type="SAM" id="MobiDB-lite"/>
    </source>
</evidence>
<evidence type="ECO:0000313" key="2">
    <source>
        <dbReference type="EMBL" id="RZS84400.1"/>
    </source>
</evidence>
<reference evidence="2 3" key="1">
    <citation type="submission" date="2019-02" db="EMBL/GenBank/DDBJ databases">
        <title>Genomic Encyclopedia of Type Strains, Phase IV (KMG-IV): sequencing the most valuable type-strain genomes for metagenomic binning, comparative biology and taxonomic classification.</title>
        <authorList>
            <person name="Goeker M."/>
        </authorList>
    </citation>
    <scope>NUCLEOTIDE SEQUENCE [LARGE SCALE GENOMIC DNA]</scope>
    <source>
        <strain evidence="2 3">K24</strain>
    </source>
</reference>
<protein>
    <submittedName>
        <fullName evidence="2">4-carboxymuconolactone decarboxylase</fullName>
    </submittedName>
</protein>